<dbReference type="AlphaFoldDB" id="A0A6J4SHF2"/>
<evidence type="ECO:0008006" key="2">
    <source>
        <dbReference type="Google" id="ProtNLM"/>
    </source>
</evidence>
<accession>A0A6J4SHF2</accession>
<name>A0A6J4SHF2_9ACTN</name>
<dbReference type="SUPFAM" id="SSF54427">
    <property type="entry name" value="NTF2-like"/>
    <property type="match status" value="1"/>
</dbReference>
<protein>
    <recommendedName>
        <fullName evidence="2">Ester cyclase</fullName>
    </recommendedName>
</protein>
<gene>
    <name evidence="1" type="ORF">AVDCRST_MAG30-1799</name>
</gene>
<dbReference type="Gene3D" id="3.10.450.50">
    <property type="match status" value="1"/>
</dbReference>
<dbReference type="Pfam" id="PF07366">
    <property type="entry name" value="SnoaL"/>
    <property type="match status" value="1"/>
</dbReference>
<organism evidence="1">
    <name type="scientific">uncultured Solirubrobacteraceae bacterium</name>
    <dbReference type="NCBI Taxonomy" id="1162706"/>
    <lineage>
        <taxon>Bacteria</taxon>
        <taxon>Bacillati</taxon>
        <taxon>Actinomycetota</taxon>
        <taxon>Thermoleophilia</taxon>
        <taxon>Solirubrobacterales</taxon>
        <taxon>Solirubrobacteraceae</taxon>
        <taxon>environmental samples</taxon>
    </lineage>
</organism>
<dbReference type="InterPro" id="IPR009959">
    <property type="entry name" value="Cyclase_SnoaL-like"/>
</dbReference>
<dbReference type="PANTHER" id="PTHR38436">
    <property type="entry name" value="POLYKETIDE CYCLASE SNOAL-LIKE DOMAIN"/>
    <property type="match status" value="1"/>
</dbReference>
<evidence type="ECO:0000313" key="1">
    <source>
        <dbReference type="EMBL" id="CAA9499019.1"/>
    </source>
</evidence>
<proteinExistence type="predicted"/>
<dbReference type="PANTHER" id="PTHR38436:SF1">
    <property type="entry name" value="ESTER CYCLASE"/>
    <property type="match status" value="1"/>
</dbReference>
<sequence>MSREQNIAAQESLAGNLNDGNVDAAVESFAVDALDHDPAPDQGPGREGFRGFWQTMLTAFPDLHIEPRHDVADDDHVVVAYTVSGTHQGDFQGIAPTGRRIEVNGIQIGRFEDGRLVERWGSSDELGILQQLGAEPTTPGGS</sequence>
<dbReference type="InterPro" id="IPR032710">
    <property type="entry name" value="NTF2-like_dom_sf"/>
</dbReference>
<dbReference type="EMBL" id="CADCVS010000240">
    <property type="protein sequence ID" value="CAA9499019.1"/>
    <property type="molecule type" value="Genomic_DNA"/>
</dbReference>
<dbReference type="GO" id="GO:0030638">
    <property type="term" value="P:polyketide metabolic process"/>
    <property type="evidence" value="ECO:0007669"/>
    <property type="project" value="InterPro"/>
</dbReference>
<reference evidence="1" key="1">
    <citation type="submission" date="2020-02" db="EMBL/GenBank/DDBJ databases">
        <authorList>
            <person name="Meier V. D."/>
        </authorList>
    </citation>
    <scope>NUCLEOTIDE SEQUENCE</scope>
    <source>
        <strain evidence="1">AVDCRST_MAG30</strain>
    </source>
</reference>